<evidence type="ECO:0000313" key="1">
    <source>
        <dbReference type="EMBL" id="QJA89312.1"/>
    </source>
</evidence>
<sequence>MRSRISFLESERIPIVSIEHNSYMFRKDKSLVWLQKVLFFILKKIGAYSINTTYEVKRYIVEPSRFVDELLFKMKKELANTFNMCPNKMYIGADDYGDLMADPGFRQLMYPITFDTSYNYGRNVMGLEVHIIPWMSGILLVKENK</sequence>
<organism evidence="1">
    <name type="scientific">viral metagenome</name>
    <dbReference type="NCBI Taxonomy" id="1070528"/>
    <lineage>
        <taxon>unclassified sequences</taxon>
        <taxon>metagenomes</taxon>
        <taxon>organismal metagenomes</taxon>
    </lineage>
</organism>
<proteinExistence type="predicted"/>
<dbReference type="AlphaFoldDB" id="A0A6M3L652"/>
<reference evidence="1" key="1">
    <citation type="submission" date="2020-03" db="EMBL/GenBank/DDBJ databases">
        <title>The deep terrestrial virosphere.</title>
        <authorList>
            <person name="Holmfeldt K."/>
            <person name="Nilsson E."/>
            <person name="Simone D."/>
            <person name="Lopez-Fernandez M."/>
            <person name="Wu X."/>
            <person name="de Brujin I."/>
            <person name="Lundin D."/>
            <person name="Andersson A."/>
            <person name="Bertilsson S."/>
            <person name="Dopson M."/>
        </authorList>
    </citation>
    <scope>NUCLEOTIDE SEQUENCE</scope>
    <source>
        <strain evidence="1">MM415B02574</strain>
    </source>
</reference>
<gene>
    <name evidence="1" type="ORF">MM415B02574_0003</name>
</gene>
<dbReference type="EMBL" id="MT142838">
    <property type="protein sequence ID" value="QJA89312.1"/>
    <property type="molecule type" value="Genomic_DNA"/>
</dbReference>
<protein>
    <submittedName>
        <fullName evidence="1">Uncharacterized protein</fullName>
    </submittedName>
</protein>
<name>A0A6M3L652_9ZZZZ</name>
<accession>A0A6M3L652</accession>